<dbReference type="GO" id="GO:0016616">
    <property type="term" value="F:oxidoreductase activity, acting on the CH-OH group of donors, NAD or NADP as acceptor"/>
    <property type="evidence" value="ECO:0007669"/>
    <property type="project" value="TreeGrafter"/>
</dbReference>
<reference evidence="2 3" key="1">
    <citation type="submission" date="2017-09" db="EMBL/GenBank/DDBJ databases">
        <authorList>
            <person name="Varghese N."/>
            <person name="Submissions S."/>
        </authorList>
    </citation>
    <scope>NUCLEOTIDE SEQUENCE [LARGE SCALE GENOMIC DNA]</scope>
    <source>
        <strain evidence="2 3">OK806</strain>
    </source>
</reference>
<dbReference type="InterPro" id="IPR020904">
    <property type="entry name" value="Sc_DH/Rdtase_CS"/>
</dbReference>
<sequence>MSTWNMESAIVPVTGAASGIGLAVCERLRATGATPLLLDWDEQKLHVATKQVYKDSDESSRFCYLVDVRDSRAVDECFVSIARTHGPATHAVAAAGIVQPADILSLTDESWQQVIDVNLNGAMYFCRAAARHMAEAKRGSIVNIASIGGLSARESRVSYVASKAAMINMTRAMAIDLGGFGVRVNAVAPGVIDTPIQNRNRGTFQNITERVALKRIGTPNEVANVTLFLLSELASYVTGSTIVVDGGMTASYR</sequence>
<gene>
    <name evidence="2" type="ORF">SAMN05446927_0141</name>
</gene>
<proteinExistence type="inferred from homology"/>
<dbReference type="RefSeq" id="WP_097189563.1">
    <property type="nucleotide sequence ID" value="NZ_OCSU01000001.1"/>
</dbReference>
<comment type="caution">
    <text evidence="2">The sequence shown here is derived from an EMBL/GenBank/DDBJ whole genome shotgun (WGS) entry which is preliminary data.</text>
</comment>
<dbReference type="InterPro" id="IPR002347">
    <property type="entry name" value="SDR_fam"/>
</dbReference>
<dbReference type="PROSITE" id="PS00061">
    <property type="entry name" value="ADH_SHORT"/>
    <property type="match status" value="1"/>
</dbReference>
<comment type="similarity">
    <text evidence="1">Belongs to the short-chain dehydrogenases/reductases (SDR) family.</text>
</comment>
<dbReference type="FunFam" id="3.40.50.720:FF:000084">
    <property type="entry name" value="Short-chain dehydrogenase reductase"/>
    <property type="match status" value="1"/>
</dbReference>
<dbReference type="EMBL" id="OCSU01000001">
    <property type="protein sequence ID" value="SOE46586.1"/>
    <property type="molecule type" value="Genomic_DNA"/>
</dbReference>
<dbReference type="InterPro" id="IPR036291">
    <property type="entry name" value="NAD(P)-bd_dom_sf"/>
</dbReference>
<dbReference type="PRINTS" id="PR00081">
    <property type="entry name" value="GDHRDH"/>
</dbReference>
<keyword evidence="3" id="KW-1185">Reference proteome</keyword>
<dbReference type="SUPFAM" id="SSF51735">
    <property type="entry name" value="NAD(P)-binding Rossmann-fold domains"/>
    <property type="match status" value="1"/>
</dbReference>
<dbReference type="Gene3D" id="3.40.50.720">
    <property type="entry name" value="NAD(P)-binding Rossmann-like Domain"/>
    <property type="match status" value="1"/>
</dbReference>
<dbReference type="Proteomes" id="UP000219522">
    <property type="component" value="Unassembled WGS sequence"/>
</dbReference>
<dbReference type="AlphaFoldDB" id="A0A7Z7N073"/>
<protein>
    <submittedName>
        <fullName evidence="2">NAD(P)-dependent dehydrogenase, short-chain alcohol dehydrogenase family</fullName>
    </submittedName>
</protein>
<name>A0A7Z7N073_9BURK</name>
<dbReference type="Pfam" id="PF13561">
    <property type="entry name" value="adh_short_C2"/>
    <property type="match status" value="1"/>
</dbReference>
<evidence type="ECO:0000313" key="3">
    <source>
        <dbReference type="Proteomes" id="UP000219522"/>
    </source>
</evidence>
<accession>A0A7Z7N073</accession>
<evidence type="ECO:0000313" key="2">
    <source>
        <dbReference type="EMBL" id="SOE46586.1"/>
    </source>
</evidence>
<evidence type="ECO:0000256" key="1">
    <source>
        <dbReference type="ARBA" id="ARBA00006484"/>
    </source>
</evidence>
<organism evidence="2 3">
    <name type="scientific">Caballeronia arationis</name>
    <dbReference type="NCBI Taxonomy" id="1777142"/>
    <lineage>
        <taxon>Bacteria</taxon>
        <taxon>Pseudomonadati</taxon>
        <taxon>Pseudomonadota</taxon>
        <taxon>Betaproteobacteria</taxon>
        <taxon>Burkholderiales</taxon>
        <taxon>Burkholderiaceae</taxon>
        <taxon>Caballeronia</taxon>
    </lineage>
</organism>
<dbReference type="PANTHER" id="PTHR42760">
    <property type="entry name" value="SHORT-CHAIN DEHYDROGENASES/REDUCTASES FAMILY MEMBER"/>
    <property type="match status" value="1"/>
</dbReference>